<dbReference type="SMART" id="SM00382">
    <property type="entry name" value="AAA"/>
    <property type="match status" value="2"/>
</dbReference>
<feature type="domain" description="AAA+ ATPase" evidence="5">
    <location>
        <begin position="543"/>
        <end position="672"/>
    </location>
</feature>
<dbReference type="SUPFAM" id="SSF52540">
    <property type="entry name" value="P-loop containing nucleoside triphosphate hydrolases"/>
    <property type="match status" value="2"/>
</dbReference>
<comment type="similarity">
    <text evidence="1">Belongs to the AAA ATPase family.</text>
</comment>
<feature type="region of interest" description="Disordered" evidence="4">
    <location>
        <begin position="87"/>
        <end position="113"/>
    </location>
</feature>
<dbReference type="Proteomes" id="UP001138768">
    <property type="component" value="Unassembled WGS sequence"/>
</dbReference>
<dbReference type="RefSeq" id="WP_200248095.1">
    <property type="nucleotide sequence ID" value="NZ_NRRY01000047.1"/>
</dbReference>
<comment type="caution">
    <text evidence="6">The sequence shown here is derived from an EMBL/GenBank/DDBJ whole genome shotgun (WGS) entry which is preliminary data.</text>
</comment>
<sequence>MSPSDHLIRQDLETLPPQARRLARLSLQLFFSDSAFKDRLDDADFLLALWPLTQCLLQPAVLGQFDATLAVAEAELSRRSQLALRRLQRSQGQRKDDDEDESLLPSFMRSTPRRGKPRLQLLQQFYTHLSRDLLASLAAADGEETVAPTAKLLGRCLNLDATAVQVLDFLELRESNRDLRQLLNESRPGQQVISGLRADMAALLGLPEKTLRAALSKRAPLRALGLVEIGRSTRIDLEDYLTPSDLLVELVEAEPETEAGLLAKLIEPAPPAQWPLGAFPHLHTAAERVQRVLNHAARHSVLGVNALFYGAPGTGKSELARTLIAASGLSAYQVRSAGEDEEGLSRSGRLSAYLLAQRLLAKRKDAVLIFDEVEDVIIPRQDLFALLSGRPSGEQKGWMNRILEENPVPTIWITNQTQGMDPAFQRRFLLPLAFVTPPRSVRRQQAERHLGDLSLPPTLLDELAADEALMPAQLGAARRLVDLQPEAPIEPSVRAGVASLRQLLQGSPAPRRRASATVFDVAYLNLAGSIHPSALVQALEREGQGRLCFYGPPGTGKTEFAEVIAEALDRELVARQASDLISAYVGETEQNLAKLFSSLDPERSVLLLDEVDSFLADRRQAQRQWERTQVNELLQQMERYPGIFIAATNLMSGLDAAALRRFDFKLQFRALKPEQRLRLFAREALGDESAVVPERLARHLERLTTLTPGDVANVCRQQRLLGEQLEPEVFLRRLLAECQLKAGQGEPQAA</sequence>
<evidence type="ECO:0000256" key="2">
    <source>
        <dbReference type="ARBA" id="ARBA00022741"/>
    </source>
</evidence>
<dbReference type="Pfam" id="PF00004">
    <property type="entry name" value="AAA"/>
    <property type="match status" value="2"/>
</dbReference>
<proteinExistence type="inferred from homology"/>
<dbReference type="GO" id="GO:0005524">
    <property type="term" value="F:ATP binding"/>
    <property type="evidence" value="ECO:0007669"/>
    <property type="project" value="UniProtKB-KW"/>
</dbReference>
<dbReference type="InterPro" id="IPR003593">
    <property type="entry name" value="AAA+_ATPase"/>
</dbReference>
<evidence type="ECO:0000256" key="4">
    <source>
        <dbReference type="SAM" id="MobiDB-lite"/>
    </source>
</evidence>
<dbReference type="InterPro" id="IPR027417">
    <property type="entry name" value="P-loop_NTPase"/>
</dbReference>
<dbReference type="EMBL" id="NRRY01000047">
    <property type="protein sequence ID" value="MBK1620750.1"/>
    <property type="molecule type" value="Genomic_DNA"/>
</dbReference>
<organism evidence="6 7">
    <name type="scientific">Lamprobacter modestohalophilus</name>
    <dbReference type="NCBI Taxonomy" id="1064514"/>
    <lineage>
        <taxon>Bacteria</taxon>
        <taxon>Pseudomonadati</taxon>
        <taxon>Pseudomonadota</taxon>
        <taxon>Gammaproteobacteria</taxon>
        <taxon>Chromatiales</taxon>
        <taxon>Chromatiaceae</taxon>
        <taxon>Lamprobacter</taxon>
    </lineage>
</organism>
<name>A0A9X0WCQ0_9GAMM</name>
<evidence type="ECO:0000256" key="1">
    <source>
        <dbReference type="ARBA" id="ARBA00006914"/>
    </source>
</evidence>
<keyword evidence="3" id="KW-0067">ATP-binding</keyword>
<reference evidence="6 7" key="1">
    <citation type="journal article" date="2020" name="Microorganisms">
        <title>Osmotic Adaptation and Compatible Solute Biosynthesis of Phototrophic Bacteria as Revealed from Genome Analyses.</title>
        <authorList>
            <person name="Imhoff J.F."/>
            <person name="Rahn T."/>
            <person name="Kunzel S."/>
            <person name="Keller A."/>
            <person name="Neulinger S.C."/>
        </authorList>
    </citation>
    <scope>NUCLEOTIDE SEQUENCE [LARGE SCALE GENOMIC DNA]</scope>
    <source>
        <strain evidence="6 7">DSM 25653</strain>
    </source>
</reference>
<dbReference type="Gene3D" id="3.40.50.300">
    <property type="entry name" value="P-loop containing nucleotide triphosphate hydrolases"/>
    <property type="match status" value="2"/>
</dbReference>
<evidence type="ECO:0000313" key="7">
    <source>
        <dbReference type="Proteomes" id="UP001138768"/>
    </source>
</evidence>
<feature type="domain" description="AAA+ ATPase" evidence="5">
    <location>
        <begin position="302"/>
        <end position="438"/>
    </location>
</feature>
<evidence type="ECO:0000259" key="5">
    <source>
        <dbReference type="SMART" id="SM00382"/>
    </source>
</evidence>
<keyword evidence="2" id="KW-0547">Nucleotide-binding</keyword>
<dbReference type="InterPro" id="IPR050221">
    <property type="entry name" value="26S_Proteasome_ATPase"/>
</dbReference>
<keyword evidence="7" id="KW-1185">Reference proteome</keyword>
<accession>A0A9X0WCQ0</accession>
<dbReference type="PANTHER" id="PTHR23073">
    <property type="entry name" value="26S PROTEASOME REGULATORY SUBUNIT"/>
    <property type="match status" value="1"/>
</dbReference>
<protein>
    <submittedName>
        <fullName evidence="6">AAA family ATPase</fullName>
    </submittedName>
</protein>
<dbReference type="GO" id="GO:0016887">
    <property type="term" value="F:ATP hydrolysis activity"/>
    <property type="evidence" value="ECO:0007669"/>
    <property type="project" value="InterPro"/>
</dbReference>
<dbReference type="CDD" id="cd19481">
    <property type="entry name" value="RecA-like_protease"/>
    <property type="match status" value="1"/>
</dbReference>
<dbReference type="AlphaFoldDB" id="A0A9X0WCQ0"/>
<gene>
    <name evidence="6" type="ORF">CKO42_20410</name>
</gene>
<dbReference type="InterPro" id="IPR003959">
    <property type="entry name" value="ATPase_AAA_core"/>
</dbReference>
<evidence type="ECO:0000256" key="3">
    <source>
        <dbReference type="ARBA" id="ARBA00022840"/>
    </source>
</evidence>
<evidence type="ECO:0000313" key="6">
    <source>
        <dbReference type="EMBL" id="MBK1620750.1"/>
    </source>
</evidence>